<reference evidence="1" key="1">
    <citation type="submission" date="2020-08" db="EMBL/GenBank/DDBJ databases">
        <title>Lewinella bacteria from marine environments.</title>
        <authorList>
            <person name="Zhong Y."/>
        </authorList>
    </citation>
    <scope>NUCLEOTIDE SEQUENCE</scope>
    <source>
        <strain evidence="1">KCTC 42187</strain>
    </source>
</reference>
<gene>
    <name evidence="1" type="ORF">H9S92_20660</name>
</gene>
<dbReference type="AlphaFoldDB" id="A0A923TAJ6"/>
<protein>
    <submittedName>
        <fullName evidence="1">Uncharacterized protein</fullName>
    </submittedName>
</protein>
<comment type="caution">
    <text evidence="1">The sequence shown here is derived from an EMBL/GenBank/DDBJ whole genome shotgun (WGS) entry which is preliminary data.</text>
</comment>
<evidence type="ECO:0000313" key="2">
    <source>
        <dbReference type="Proteomes" id="UP000650081"/>
    </source>
</evidence>
<dbReference type="Proteomes" id="UP000650081">
    <property type="component" value="Unassembled WGS sequence"/>
</dbReference>
<keyword evidence="2" id="KW-1185">Reference proteome</keyword>
<dbReference type="EMBL" id="JACSIT010000153">
    <property type="protein sequence ID" value="MBC6996596.1"/>
    <property type="molecule type" value="Genomic_DNA"/>
</dbReference>
<dbReference type="RefSeq" id="WP_187468603.1">
    <property type="nucleotide sequence ID" value="NZ_JACSIT010000153.1"/>
</dbReference>
<evidence type="ECO:0000313" key="1">
    <source>
        <dbReference type="EMBL" id="MBC6996596.1"/>
    </source>
</evidence>
<accession>A0A923TAJ6</accession>
<organism evidence="1 2">
    <name type="scientific">Neolewinella lacunae</name>
    <dbReference type="NCBI Taxonomy" id="1517758"/>
    <lineage>
        <taxon>Bacteria</taxon>
        <taxon>Pseudomonadati</taxon>
        <taxon>Bacteroidota</taxon>
        <taxon>Saprospiria</taxon>
        <taxon>Saprospirales</taxon>
        <taxon>Lewinellaceae</taxon>
        <taxon>Neolewinella</taxon>
    </lineage>
</organism>
<name>A0A923TAJ6_9BACT</name>
<proteinExistence type="predicted"/>
<sequence>MIVKFSVAKVAVLESGGVLYCPVEENFIARAAGCALGQSGRIFRRGWEMWGAAAGEKWGLRGAGEGDWN</sequence>